<evidence type="ECO:0000256" key="14">
    <source>
        <dbReference type="HAMAP-Rule" id="MF_02239"/>
    </source>
</evidence>
<evidence type="ECO:0000256" key="6">
    <source>
        <dbReference type="ARBA" id="ARBA00022617"/>
    </source>
</evidence>
<comment type="catalytic activity">
    <reaction evidence="13 14 15">
        <text>protoporphyrinogen IX + 3 A = protoporphyrin IX + 3 AH2</text>
        <dbReference type="Rhea" id="RHEA:62000"/>
        <dbReference type="ChEBI" id="CHEBI:13193"/>
        <dbReference type="ChEBI" id="CHEBI:17499"/>
        <dbReference type="ChEBI" id="CHEBI:57306"/>
        <dbReference type="ChEBI" id="CHEBI:57307"/>
    </reaction>
</comment>
<comment type="subcellular location">
    <subcellularLocation>
        <location evidence="1 14">Cell membrane</location>
        <topology evidence="1 14">Multi-pass membrane protein</topology>
    </subcellularLocation>
</comment>
<keyword evidence="5 14" id="KW-1003">Cell membrane</keyword>
<proteinExistence type="inferred from homology"/>
<dbReference type="EMBL" id="FNYQ01000094">
    <property type="protein sequence ID" value="SEJ41449.1"/>
    <property type="molecule type" value="Genomic_DNA"/>
</dbReference>
<reference evidence="16 17" key="1">
    <citation type="submission" date="2016-10" db="EMBL/GenBank/DDBJ databases">
        <authorList>
            <person name="de Groot N.N."/>
        </authorList>
    </citation>
    <scope>NUCLEOTIDE SEQUENCE [LARGE SCALE GENOMIC DNA]</scope>
    <source>
        <strain evidence="16 17">DSM 373</strain>
    </source>
</reference>
<dbReference type="HAMAP" id="MF_02239">
    <property type="entry name" value="HemJ"/>
    <property type="match status" value="1"/>
</dbReference>
<dbReference type="EC" id="1.3.99.-" evidence="14 15"/>
<dbReference type="PANTHER" id="PTHR40255:SF1">
    <property type="entry name" value="PROTOPORPHYRINOGEN IX OXIDASE"/>
    <property type="match status" value="1"/>
</dbReference>
<comment type="cofactor">
    <cofactor evidence="14 15">
        <name>heme b</name>
        <dbReference type="ChEBI" id="CHEBI:60344"/>
    </cofactor>
    <text evidence="14 15">Binds 1 heme b (iron(II)-protoporphyrin IX) group per subunit.</text>
</comment>
<feature type="binding site" description="axial binding residue" evidence="14">
    <location>
        <position position="10"/>
    </location>
    <ligand>
        <name>heme</name>
        <dbReference type="ChEBI" id="CHEBI:30413"/>
    </ligand>
    <ligandPart>
        <name>Fe</name>
        <dbReference type="ChEBI" id="CHEBI:18248"/>
    </ligandPart>
</feature>
<evidence type="ECO:0000256" key="8">
    <source>
        <dbReference type="ARBA" id="ARBA00022723"/>
    </source>
</evidence>
<keyword evidence="10 14" id="KW-0560">Oxidoreductase</keyword>
<dbReference type="AlphaFoldDB" id="A0A1H6YJJ3"/>
<keyword evidence="12 14" id="KW-0472">Membrane</keyword>
<evidence type="ECO:0000256" key="1">
    <source>
        <dbReference type="ARBA" id="ARBA00004651"/>
    </source>
</evidence>
<feature type="transmembrane region" description="Helical" evidence="14">
    <location>
        <begin position="85"/>
        <end position="104"/>
    </location>
</feature>
<dbReference type="Proteomes" id="UP000199250">
    <property type="component" value="Unassembled WGS sequence"/>
</dbReference>
<dbReference type="UniPathway" id="UPA00251">
    <property type="reaction ID" value="UER00324"/>
</dbReference>
<dbReference type="PIRSF" id="PIRSF004638">
    <property type="entry name" value="UCP004638"/>
    <property type="match status" value="1"/>
</dbReference>
<evidence type="ECO:0000313" key="16">
    <source>
        <dbReference type="EMBL" id="SEJ41449.1"/>
    </source>
</evidence>
<evidence type="ECO:0000256" key="4">
    <source>
        <dbReference type="ARBA" id="ARBA00017504"/>
    </source>
</evidence>
<organism evidence="16 17">
    <name type="scientific">Azotobacter beijerinckii</name>
    <dbReference type="NCBI Taxonomy" id="170623"/>
    <lineage>
        <taxon>Bacteria</taxon>
        <taxon>Pseudomonadati</taxon>
        <taxon>Pseudomonadota</taxon>
        <taxon>Gammaproteobacteria</taxon>
        <taxon>Pseudomonadales</taxon>
        <taxon>Pseudomonadaceae</taxon>
        <taxon>Azotobacter</taxon>
    </lineage>
</organism>
<feature type="transmembrane region" description="Helical" evidence="14">
    <location>
        <begin position="125"/>
        <end position="143"/>
    </location>
</feature>
<comment type="similarity">
    <text evidence="3 14 15">Belongs to the HemJ family.</text>
</comment>
<keyword evidence="8 14" id="KW-0479">Metal-binding</keyword>
<comment type="subunit">
    <text evidence="14">Homodimer.</text>
</comment>
<dbReference type="OrthoDB" id="9800824at2"/>
<comment type="pathway">
    <text evidence="2 14 15">Porphyrin-containing compound metabolism; protoporphyrin-IX biosynthesis; protoporphyrin-IX from protoporphyrinogen-IX: step 1/1.</text>
</comment>
<gene>
    <name evidence="16" type="ORF">SAMN04244572_03866</name>
</gene>
<dbReference type="PANTHER" id="PTHR40255">
    <property type="entry name" value="UPF0093 MEMBRANE PROTEIN SLR1790"/>
    <property type="match status" value="1"/>
</dbReference>
<dbReference type="NCBIfam" id="TIGR00701">
    <property type="entry name" value="protoporphyrinogen oxidase HemJ"/>
    <property type="match status" value="1"/>
</dbReference>
<sequence>MLYLWLKALHIIAVVCWFAGLFYLPRLFVYHAMSEDQASRERFCVMERKLYRGIMNPSLIATLLLGAGLIALTPGLKPGYYFSQGWMHAKLAAVLLLIGYHHACGAQLKRFAKGETPHGHVFFRWFNEVPVLFLLAIVILVVVRPF</sequence>
<dbReference type="GO" id="GO:0006782">
    <property type="term" value="P:protoporphyrinogen IX biosynthetic process"/>
    <property type="evidence" value="ECO:0007669"/>
    <property type="project" value="UniProtKB-UniRule"/>
</dbReference>
<evidence type="ECO:0000256" key="12">
    <source>
        <dbReference type="ARBA" id="ARBA00023136"/>
    </source>
</evidence>
<feature type="transmembrane region" description="Helical" evidence="14">
    <location>
        <begin position="50"/>
        <end position="73"/>
    </location>
</feature>
<evidence type="ECO:0000256" key="7">
    <source>
        <dbReference type="ARBA" id="ARBA00022692"/>
    </source>
</evidence>
<keyword evidence="7 14" id="KW-0812">Transmembrane</keyword>
<evidence type="ECO:0000256" key="15">
    <source>
        <dbReference type="PIRNR" id="PIRNR004638"/>
    </source>
</evidence>
<feature type="transmembrane region" description="Helical" evidence="14">
    <location>
        <begin position="6"/>
        <end position="29"/>
    </location>
</feature>
<keyword evidence="6 14" id="KW-0349">Heme</keyword>
<dbReference type="RefSeq" id="WP_090734642.1">
    <property type="nucleotide sequence ID" value="NZ_FNYQ01000094.1"/>
</dbReference>
<dbReference type="GO" id="GO:0070818">
    <property type="term" value="F:protoporphyrinogen oxidase activity"/>
    <property type="evidence" value="ECO:0007669"/>
    <property type="project" value="UniProtKB-UniRule"/>
</dbReference>
<evidence type="ECO:0000256" key="2">
    <source>
        <dbReference type="ARBA" id="ARBA00005073"/>
    </source>
</evidence>
<evidence type="ECO:0000256" key="3">
    <source>
        <dbReference type="ARBA" id="ARBA00006501"/>
    </source>
</evidence>
<evidence type="ECO:0000256" key="10">
    <source>
        <dbReference type="ARBA" id="ARBA00023002"/>
    </source>
</evidence>
<feature type="binding site" description="axial binding residue" evidence="14">
    <location>
        <position position="90"/>
    </location>
    <ligand>
        <name>heme</name>
        <dbReference type="ChEBI" id="CHEBI:30413"/>
    </ligand>
    <ligandPart>
        <name>Fe</name>
        <dbReference type="ChEBI" id="CHEBI:18248"/>
    </ligandPart>
</feature>
<evidence type="ECO:0000313" key="17">
    <source>
        <dbReference type="Proteomes" id="UP000199250"/>
    </source>
</evidence>
<keyword evidence="11 14" id="KW-0408">Iron</keyword>
<evidence type="ECO:0000256" key="11">
    <source>
        <dbReference type="ARBA" id="ARBA00023004"/>
    </source>
</evidence>
<protein>
    <recommendedName>
        <fullName evidence="4 14">Protoporphyrinogen IX oxidase</fullName>
        <shortName evidence="14">PPO</shortName>
        <ecNumber evidence="14 15">1.3.99.-</ecNumber>
    </recommendedName>
</protein>
<accession>A0A1H6YJJ3</accession>
<dbReference type="InterPro" id="IPR005265">
    <property type="entry name" value="HemJ-like"/>
</dbReference>
<keyword evidence="9 14" id="KW-1133">Transmembrane helix</keyword>
<comment type="function">
    <text evidence="14 15">Catalyzes the oxidation of protoporphyrinogen IX to protoporphyrin IX.</text>
</comment>
<dbReference type="GO" id="GO:0046872">
    <property type="term" value="F:metal ion binding"/>
    <property type="evidence" value="ECO:0007669"/>
    <property type="project" value="UniProtKB-UniRule"/>
</dbReference>
<dbReference type="Pfam" id="PF03653">
    <property type="entry name" value="UPF0093"/>
    <property type="match status" value="1"/>
</dbReference>
<name>A0A1H6YJJ3_9GAMM</name>
<evidence type="ECO:0000256" key="13">
    <source>
        <dbReference type="ARBA" id="ARBA00048390"/>
    </source>
</evidence>
<evidence type="ECO:0000256" key="9">
    <source>
        <dbReference type="ARBA" id="ARBA00022989"/>
    </source>
</evidence>
<dbReference type="GO" id="GO:0005886">
    <property type="term" value="C:plasma membrane"/>
    <property type="evidence" value="ECO:0007669"/>
    <property type="project" value="UniProtKB-SubCell"/>
</dbReference>
<evidence type="ECO:0000256" key="5">
    <source>
        <dbReference type="ARBA" id="ARBA00022475"/>
    </source>
</evidence>